<proteinExistence type="inferred from homology"/>
<dbReference type="PANTHER" id="PTHR13068:SF98">
    <property type="entry name" value="TRANSCRIPTION TERMINATION FACTOR MTERF2, CHLOROPLASTIC"/>
    <property type="match status" value="1"/>
</dbReference>
<dbReference type="SMART" id="SM00733">
    <property type="entry name" value="Mterf"/>
    <property type="match status" value="7"/>
</dbReference>
<comment type="caution">
    <text evidence="5">The sequence shown here is derived from an EMBL/GenBank/DDBJ whole genome shotgun (WGS) entry which is preliminary data.</text>
</comment>
<dbReference type="InterPro" id="IPR038538">
    <property type="entry name" value="MTERF_sf"/>
</dbReference>
<protein>
    <submittedName>
        <fullName evidence="5">Transcription termination factor 3, mitochondrial</fullName>
    </submittedName>
</protein>
<reference evidence="5 6" key="1">
    <citation type="journal article" date="2016" name="DNA Res.">
        <title>The draft genome of MD-2 pineapple using hybrid error correction of long reads.</title>
        <authorList>
            <person name="Redwan R.M."/>
            <person name="Saidin A."/>
            <person name="Kumar S.V."/>
        </authorList>
    </citation>
    <scope>NUCLEOTIDE SEQUENCE [LARGE SCALE GENOMIC DNA]</scope>
    <source>
        <strain evidence="6">cv. MD2</strain>
        <tissue evidence="5">Leaf</tissue>
    </source>
</reference>
<feature type="region of interest" description="Disordered" evidence="4">
    <location>
        <begin position="50"/>
        <end position="114"/>
    </location>
</feature>
<organism evidence="5 6">
    <name type="scientific">Ananas comosus</name>
    <name type="common">Pineapple</name>
    <name type="synonym">Ananas ananas</name>
    <dbReference type="NCBI Taxonomy" id="4615"/>
    <lineage>
        <taxon>Eukaryota</taxon>
        <taxon>Viridiplantae</taxon>
        <taxon>Streptophyta</taxon>
        <taxon>Embryophyta</taxon>
        <taxon>Tracheophyta</taxon>
        <taxon>Spermatophyta</taxon>
        <taxon>Magnoliopsida</taxon>
        <taxon>Liliopsida</taxon>
        <taxon>Poales</taxon>
        <taxon>Bromeliaceae</taxon>
        <taxon>Bromelioideae</taxon>
        <taxon>Ananas</taxon>
    </lineage>
</organism>
<dbReference type="InterPro" id="IPR003690">
    <property type="entry name" value="MTERF"/>
</dbReference>
<evidence type="ECO:0000313" key="6">
    <source>
        <dbReference type="Proteomes" id="UP000092600"/>
    </source>
</evidence>
<sequence>MLCHSHHYSTILDGFFLRPNPNPNNRFLPPAALHFPKPLLSFPTRAIDSTNHSLTLSPDESDRDPDPSPLSRRQNASSTALLLRHSPSPPEASEDDDAAAAAVAGGDDDEQEEEIRRKIAEEASLATRRVPRFPGSIDFPRAEPLDPPRELRLVLGGDDRVLKRALEVRRRVAAETLKDAMRAGKLSITYSANLVSKMSDFVDRIVIEAAAMKEVPEFSHLSFNSRAKSYIQHSGVVPLIKWLKHNSMTYPQIGKVISMCTGNLEIIRHITEWLKSIHVKGEFLGAVLVKGGSVLFRSVDALEEIVGYLEDNGVRKDWVGHVVTRCPQVLALSIEELESRVRFYLDMGMDERDFGTMVFDYPRVLGFFSLEEMNSKVRFLQDIGIRNEAIGDVLVKFPSVLTYSLYKKMHPVVIFLMTKAGVTQEDIGKVIALDPQLIGCSITKKLELNVRYFLSLGIRLHSLGEMIADFPMLLRYNIDILRPKYRYLRRVMVRPLQDLIEFPRFFSYSLEGRIAPRHQILVENRVNFKLRYMLAGSDEEFDQRVRAAVEKRKRFESSSGTNFDISDPDSAEAAPTAP</sequence>
<keyword evidence="2" id="KW-0806">Transcription termination</keyword>
<evidence type="ECO:0000256" key="4">
    <source>
        <dbReference type="SAM" id="MobiDB-lite"/>
    </source>
</evidence>
<keyword evidence="2" id="KW-0805">Transcription regulation</keyword>
<dbReference type="Proteomes" id="UP000092600">
    <property type="component" value="Unassembled WGS sequence"/>
</dbReference>
<dbReference type="Gene3D" id="1.25.70.10">
    <property type="entry name" value="Transcription termination factor 3, mitochondrial"/>
    <property type="match status" value="1"/>
</dbReference>
<keyword evidence="2" id="KW-0804">Transcription</keyword>
<evidence type="ECO:0000256" key="1">
    <source>
        <dbReference type="ARBA" id="ARBA00007692"/>
    </source>
</evidence>
<dbReference type="GO" id="GO:0003676">
    <property type="term" value="F:nucleic acid binding"/>
    <property type="evidence" value="ECO:0007669"/>
    <property type="project" value="InterPro"/>
</dbReference>
<name>A0A199VA99_ANACO</name>
<accession>A0A199VA99</accession>
<feature type="region of interest" description="Disordered" evidence="4">
    <location>
        <begin position="552"/>
        <end position="578"/>
    </location>
</feature>
<gene>
    <name evidence="5" type="ORF">ACMD2_07741</name>
</gene>
<evidence type="ECO:0000256" key="3">
    <source>
        <dbReference type="ARBA" id="ARBA00022946"/>
    </source>
</evidence>
<dbReference type="Pfam" id="PF02536">
    <property type="entry name" value="mTERF"/>
    <property type="match status" value="1"/>
</dbReference>
<dbReference type="STRING" id="4615.A0A199VA99"/>
<dbReference type="AlphaFoldDB" id="A0A199VA99"/>
<dbReference type="PANTHER" id="PTHR13068">
    <property type="entry name" value="CGI-12 PROTEIN-RELATED"/>
    <property type="match status" value="1"/>
</dbReference>
<dbReference type="EMBL" id="LSRQ01002588">
    <property type="protein sequence ID" value="OAY73801.1"/>
    <property type="molecule type" value="Genomic_DNA"/>
</dbReference>
<dbReference type="GO" id="GO:0006353">
    <property type="term" value="P:DNA-templated transcription termination"/>
    <property type="evidence" value="ECO:0007669"/>
    <property type="project" value="UniProtKB-KW"/>
</dbReference>
<evidence type="ECO:0000256" key="2">
    <source>
        <dbReference type="ARBA" id="ARBA00022472"/>
    </source>
</evidence>
<comment type="similarity">
    <text evidence="1">Belongs to the mTERF family.</text>
</comment>
<evidence type="ECO:0000313" key="5">
    <source>
        <dbReference type="EMBL" id="OAY73801.1"/>
    </source>
</evidence>
<keyword evidence="3" id="KW-0809">Transit peptide</keyword>